<organism evidence="1 2">
    <name type="scientific">Pelagibacterium luteolum</name>
    <dbReference type="NCBI Taxonomy" id="440168"/>
    <lineage>
        <taxon>Bacteria</taxon>
        <taxon>Pseudomonadati</taxon>
        <taxon>Pseudomonadota</taxon>
        <taxon>Alphaproteobacteria</taxon>
        <taxon>Hyphomicrobiales</taxon>
        <taxon>Devosiaceae</taxon>
        <taxon>Pelagibacterium</taxon>
    </lineage>
</organism>
<dbReference type="EMBL" id="FNCS01000002">
    <property type="protein sequence ID" value="SDG35365.1"/>
    <property type="molecule type" value="Genomic_DNA"/>
</dbReference>
<proteinExistence type="predicted"/>
<reference evidence="1 2" key="1">
    <citation type="submission" date="2016-10" db="EMBL/GenBank/DDBJ databases">
        <authorList>
            <person name="de Groot N.N."/>
        </authorList>
    </citation>
    <scope>NUCLEOTIDE SEQUENCE [LARGE SCALE GENOMIC DNA]</scope>
    <source>
        <strain evidence="1 2">CGMCC 1.10267</strain>
    </source>
</reference>
<accession>A0A1G7TJB5</accession>
<dbReference type="AlphaFoldDB" id="A0A1G7TJB5"/>
<gene>
    <name evidence="1" type="ORF">SAMN04487974_102163</name>
</gene>
<dbReference type="STRING" id="440168.SAMN04487974_102163"/>
<dbReference type="Proteomes" id="UP000199495">
    <property type="component" value="Unassembled WGS sequence"/>
</dbReference>
<dbReference type="OrthoDB" id="983041at2"/>
<name>A0A1G7TJB5_9HYPH</name>
<evidence type="ECO:0000313" key="1">
    <source>
        <dbReference type="EMBL" id="SDG35365.1"/>
    </source>
</evidence>
<sequence>MDARSFHNALRIMRNLEGFEMQDAGVLDENWGTREASSRDQLAAFYADPFGEALRMPDANFDRLYALIESRQPNRESAMEAVA</sequence>
<keyword evidence="2" id="KW-1185">Reference proteome</keyword>
<dbReference type="RefSeq" id="WP_090592722.1">
    <property type="nucleotide sequence ID" value="NZ_FNCS01000002.1"/>
</dbReference>
<protein>
    <submittedName>
        <fullName evidence="1">Uncharacterized protein</fullName>
    </submittedName>
</protein>
<evidence type="ECO:0000313" key="2">
    <source>
        <dbReference type="Proteomes" id="UP000199495"/>
    </source>
</evidence>